<organism evidence="2 3">
    <name type="scientific">Lasiosphaeria ovina</name>
    <dbReference type="NCBI Taxonomy" id="92902"/>
    <lineage>
        <taxon>Eukaryota</taxon>
        <taxon>Fungi</taxon>
        <taxon>Dikarya</taxon>
        <taxon>Ascomycota</taxon>
        <taxon>Pezizomycotina</taxon>
        <taxon>Sordariomycetes</taxon>
        <taxon>Sordariomycetidae</taxon>
        <taxon>Sordariales</taxon>
        <taxon>Lasiosphaeriaceae</taxon>
        <taxon>Lasiosphaeria</taxon>
    </lineage>
</organism>
<dbReference type="AlphaFoldDB" id="A0AAE0JVQ2"/>
<dbReference type="Proteomes" id="UP001287356">
    <property type="component" value="Unassembled WGS sequence"/>
</dbReference>
<evidence type="ECO:0000313" key="3">
    <source>
        <dbReference type="Proteomes" id="UP001287356"/>
    </source>
</evidence>
<proteinExistence type="predicted"/>
<sequence length="87" mass="9478">MPSSPILIDGEERPDLDTIYHNYSEAVNATGGWPLNLFMTPGLYPISGGASWPGPGTEHSLPGDGGDDETYNNFLAVSRKIHTFWVE</sequence>
<evidence type="ECO:0000313" key="2">
    <source>
        <dbReference type="EMBL" id="KAK3364955.1"/>
    </source>
</evidence>
<reference evidence="2" key="1">
    <citation type="journal article" date="2023" name="Mol. Phylogenet. Evol.">
        <title>Genome-scale phylogeny and comparative genomics of the fungal order Sordariales.</title>
        <authorList>
            <person name="Hensen N."/>
            <person name="Bonometti L."/>
            <person name="Westerberg I."/>
            <person name="Brannstrom I.O."/>
            <person name="Guillou S."/>
            <person name="Cros-Aarteil S."/>
            <person name="Calhoun S."/>
            <person name="Haridas S."/>
            <person name="Kuo A."/>
            <person name="Mondo S."/>
            <person name="Pangilinan J."/>
            <person name="Riley R."/>
            <person name="LaButti K."/>
            <person name="Andreopoulos B."/>
            <person name="Lipzen A."/>
            <person name="Chen C."/>
            <person name="Yan M."/>
            <person name="Daum C."/>
            <person name="Ng V."/>
            <person name="Clum A."/>
            <person name="Steindorff A."/>
            <person name="Ohm R.A."/>
            <person name="Martin F."/>
            <person name="Silar P."/>
            <person name="Natvig D.O."/>
            <person name="Lalanne C."/>
            <person name="Gautier V."/>
            <person name="Ament-Velasquez S.L."/>
            <person name="Kruys A."/>
            <person name="Hutchinson M.I."/>
            <person name="Powell A.J."/>
            <person name="Barry K."/>
            <person name="Miller A.N."/>
            <person name="Grigoriev I.V."/>
            <person name="Debuchy R."/>
            <person name="Gladieux P."/>
            <person name="Hiltunen Thoren M."/>
            <person name="Johannesson H."/>
        </authorList>
    </citation>
    <scope>NUCLEOTIDE SEQUENCE</scope>
    <source>
        <strain evidence="2">CBS 958.72</strain>
    </source>
</reference>
<dbReference type="InterPro" id="IPR024705">
    <property type="entry name" value="Ssp411"/>
</dbReference>
<gene>
    <name evidence="2" type="ORF">B0T24DRAFT_421008</name>
</gene>
<protein>
    <recommendedName>
        <fullName evidence="1">Spermatogenesis-associated protein 20-like TRX domain-containing protein</fullName>
    </recommendedName>
</protein>
<evidence type="ECO:0000259" key="1">
    <source>
        <dbReference type="Pfam" id="PF03190"/>
    </source>
</evidence>
<dbReference type="EMBL" id="JAULSN010000009">
    <property type="protein sequence ID" value="KAK3364955.1"/>
    <property type="molecule type" value="Genomic_DNA"/>
</dbReference>
<keyword evidence="3" id="KW-1185">Reference proteome</keyword>
<dbReference type="Pfam" id="PF03190">
    <property type="entry name" value="Thioredox_DsbH"/>
    <property type="match status" value="1"/>
</dbReference>
<name>A0AAE0JVQ2_9PEZI</name>
<reference evidence="2" key="2">
    <citation type="submission" date="2023-06" db="EMBL/GenBank/DDBJ databases">
        <authorList>
            <consortium name="Lawrence Berkeley National Laboratory"/>
            <person name="Haridas S."/>
            <person name="Hensen N."/>
            <person name="Bonometti L."/>
            <person name="Westerberg I."/>
            <person name="Brannstrom I.O."/>
            <person name="Guillou S."/>
            <person name="Cros-Aarteil S."/>
            <person name="Calhoun S."/>
            <person name="Kuo A."/>
            <person name="Mondo S."/>
            <person name="Pangilinan J."/>
            <person name="Riley R."/>
            <person name="Labutti K."/>
            <person name="Andreopoulos B."/>
            <person name="Lipzen A."/>
            <person name="Chen C."/>
            <person name="Yanf M."/>
            <person name="Daum C."/>
            <person name="Ng V."/>
            <person name="Clum A."/>
            <person name="Steindorff A."/>
            <person name="Ohm R."/>
            <person name="Martin F."/>
            <person name="Silar P."/>
            <person name="Natvig D."/>
            <person name="Lalanne C."/>
            <person name="Gautier V."/>
            <person name="Ament-Velasquez S.L."/>
            <person name="Kruys A."/>
            <person name="Hutchinson M.I."/>
            <person name="Powell A.J."/>
            <person name="Barry K."/>
            <person name="Miller A.N."/>
            <person name="Grigoriev I.V."/>
            <person name="Debuchy R."/>
            <person name="Gladieux P."/>
            <person name="Thoren M.H."/>
            <person name="Johannesson H."/>
        </authorList>
    </citation>
    <scope>NUCLEOTIDE SEQUENCE</scope>
    <source>
        <strain evidence="2">CBS 958.72</strain>
    </source>
</reference>
<dbReference type="InterPro" id="IPR004879">
    <property type="entry name" value="Ssp411-like_TRX"/>
</dbReference>
<comment type="caution">
    <text evidence="2">The sequence shown here is derived from an EMBL/GenBank/DDBJ whole genome shotgun (WGS) entry which is preliminary data.</text>
</comment>
<accession>A0AAE0JVQ2</accession>
<dbReference type="Gene3D" id="3.40.30.10">
    <property type="entry name" value="Glutaredoxin"/>
    <property type="match status" value="1"/>
</dbReference>
<feature type="domain" description="Spermatogenesis-associated protein 20-like TRX" evidence="1">
    <location>
        <begin position="6"/>
        <end position="55"/>
    </location>
</feature>
<dbReference type="PANTHER" id="PTHR42899:SF1">
    <property type="entry name" value="SPERMATOGENESIS-ASSOCIATED PROTEIN 20"/>
    <property type="match status" value="1"/>
</dbReference>
<dbReference type="PANTHER" id="PTHR42899">
    <property type="entry name" value="SPERMATOGENESIS-ASSOCIATED PROTEIN 20"/>
    <property type="match status" value="1"/>
</dbReference>